<sequence length="274" mass="30479">MKILALDTANNSASVAISEDQIILAYIEELRSSMQAETIVPMIEEALKIAKLSYHDLDYLAVTNGPGSFTGIRIGLSVAKGILLSTDIIGTTISNFEFSWWRASKQVKNYNKIFIFLNAYRGQLYSQVFDQDEQASIPSLINYDQAVELLNTENAAINVCAGSGVEMIYDKIRDIKNLTILPRFTRVKALHICKYIADKIDLLRNSTSASNLCVIPVLCSSRTFEYAAVRGEVSPTNSLAEANFARGLIRKHNFSNSIEPLYIRPADAKIRLLT</sequence>
<accession>A0AAT9G894</accession>
<dbReference type="EMBL" id="AP029170">
    <property type="protein sequence ID" value="BFD45989.1"/>
    <property type="molecule type" value="Genomic_DNA"/>
</dbReference>
<dbReference type="PANTHER" id="PTHR11735:SF11">
    <property type="entry name" value="TRNA THREONYLCARBAMOYLADENOSINE BIOSYNTHESIS PROTEIN TSAB"/>
    <property type="match status" value="1"/>
</dbReference>
<dbReference type="InterPro" id="IPR043129">
    <property type="entry name" value="ATPase_NBD"/>
</dbReference>
<dbReference type="Pfam" id="PF00814">
    <property type="entry name" value="TsaD"/>
    <property type="match status" value="1"/>
</dbReference>
<dbReference type="PANTHER" id="PTHR11735">
    <property type="entry name" value="TRNA N6-ADENOSINE THREONYLCARBAMOYLTRANSFERASE"/>
    <property type="match status" value="1"/>
</dbReference>
<dbReference type="SUPFAM" id="SSF53067">
    <property type="entry name" value="Actin-like ATPase domain"/>
    <property type="match status" value="1"/>
</dbReference>
<evidence type="ECO:0000259" key="1">
    <source>
        <dbReference type="Pfam" id="PF00814"/>
    </source>
</evidence>
<reference evidence="2" key="1">
    <citation type="submission" date="2024-01" db="EMBL/GenBank/DDBJ databases">
        <title>Sequencing the genomes of a sandfly, Sergentomyia squamirostris, and its two endosymbionts.</title>
        <authorList>
            <person name="Itokawa K."/>
            <person name="Sanjoba C."/>
        </authorList>
    </citation>
    <scope>NUCLEOTIDE SEQUENCE</scope>
    <source>
        <strain evidence="2">RiSSQ</strain>
    </source>
</reference>
<organism evidence="2">
    <name type="scientific">Candidatus Tisiphia endosymbiont of Sergentomyia squamirostris</name>
    <dbReference type="NCBI Taxonomy" id="3113639"/>
    <lineage>
        <taxon>Bacteria</taxon>
        <taxon>Pseudomonadati</taxon>
        <taxon>Pseudomonadota</taxon>
        <taxon>Alphaproteobacteria</taxon>
        <taxon>Rickettsiales</taxon>
        <taxon>Rickettsiaceae</taxon>
        <taxon>Rickettsieae</taxon>
        <taxon>Candidatus Tisiphia</taxon>
    </lineage>
</organism>
<proteinExistence type="predicted"/>
<dbReference type="GO" id="GO:0002949">
    <property type="term" value="P:tRNA threonylcarbamoyladenosine modification"/>
    <property type="evidence" value="ECO:0007669"/>
    <property type="project" value="InterPro"/>
</dbReference>
<dbReference type="InterPro" id="IPR000905">
    <property type="entry name" value="Gcp-like_dom"/>
</dbReference>
<dbReference type="AlphaFoldDB" id="A0AAT9G894"/>
<dbReference type="GO" id="GO:0005829">
    <property type="term" value="C:cytosol"/>
    <property type="evidence" value="ECO:0007669"/>
    <property type="project" value="TreeGrafter"/>
</dbReference>
<dbReference type="NCBIfam" id="TIGR03725">
    <property type="entry name" value="T6A_YeaZ"/>
    <property type="match status" value="1"/>
</dbReference>
<dbReference type="InterPro" id="IPR022496">
    <property type="entry name" value="T6A_TsaB"/>
</dbReference>
<dbReference type="Gene3D" id="3.30.420.40">
    <property type="match status" value="2"/>
</dbReference>
<evidence type="ECO:0000313" key="2">
    <source>
        <dbReference type="EMBL" id="BFD45989.1"/>
    </source>
</evidence>
<protein>
    <submittedName>
        <fullName evidence="2">tRNA (Adenosine(37)-N6)-threonylcarbamoyltransferase complex dimerization subunit type 1 TsaB</fullName>
    </submittedName>
</protein>
<feature type="domain" description="Gcp-like" evidence="1">
    <location>
        <begin position="36"/>
        <end position="166"/>
    </location>
</feature>
<gene>
    <name evidence="2" type="primary">tsaB</name>
    <name evidence="2" type="ORF">DMENIID0002_06350</name>
</gene>
<name>A0AAT9G894_9RICK</name>